<name>T1BU02_9ZZZZ</name>
<dbReference type="InterPro" id="IPR029063">
    <property type="entry name" value="SAM-dependent_MTases_sf"/>
</dbReference>
<evidence type="ECO:0000256" key="1">
    <source>
        <dbReference type="ARBA" id="ARBA00022603"/>
    </source>
</evidence>
<comment type="caution">
    <text evidence="5">The sequence shown here is derived from an EMBL/GenBank/DDBJ whole genome shotgun (WGS) entry which is preliminary data.</text>
</comment>
<proteinExistence type="predicted"/>
<dbReference type="GO" id="GO:0003677">
    <property type="term" value="F:DNA binding"/>
    <property type="evidence" value="ECO:0007669"/>
    <property type="project" value="InterPro"/>
</dbReference>
<dbReference type="PRINTS" id="PR00508">
    <property type="entry name" value="S21N4MTFRASE"/>
</dbReference>
<dbReference type="Gene3D" id="3.40.50.150">
    <property type="entry name" value="Vaccinia Virus protein VP39"/>
    <property type="match status" value="1"/>
</dbReference>
<dbReference type="AlphaFoldDB" id="T1BU02"/>
<gene>
    <name evidence="5" type="ORF">B1B_03261</name>
</gene>
<reference evidence="5" key="1">
    <citation type="submission" date="2013-08" db="EMBL/GenBank/DDBJ databases">
        <authorList>
            <person name="Mendez C."/>
            <person name="Richter M."/>
            <person name="Ferrer M."/>
            <person name="Sanchez J."/>
        </authorList>
    </citation>
    <scope>NUCLEOTIDE SEQUENCE</scope>
</reference>
<evidence type="ECO:0000256" key="2">
    <source>
        <dbReference type="ARBA" id="ARBA00022679"/>
    </source>
</evidence>
<feature type="region of interest" description="Disordered" evidence="3">
    <location>
        <begin position="1"/>
        <end position="34"/>
    </location>
</feature>
<evidence type="ECO:0000313" key="5">
    <source>
        <dbReference type="EMBL" id="EQD73352.1"/>
    </source>
</evidence>
<protein>
    <submittedName>
        <fullName evidence="5">DNA methylase N-4/N-6 domain protein</fullName>
        <ecNumber evidence="5">2.1.1.-</ecNumber>
    </submittedName>
</protein>
<organism evidence="5">
    <name type="scientific">mine drainage metagenome</name>
    <dbReference type="NCBI Taxonomy" id="410659"/>
    <lineage>
        <taxon>unclassified sequences</taxon>
        <taxon>metagenomes</taxon>
        <taxon>ecological metagenomes</taxon>
    </lineage>
</organism>
<reference evidence="5" key="2">
    <citation type="journal article" date="2014" name="ISME J.">
        <title>Microbial stratification in low pH oxic and suboxic macroscopic growths along an acid mine drainage.</title>
        <authorList>
            <person name="Mendez-Garcia C."/>
            <person name="Mesa V."/>
            <person name="Sprenger R.R."/>
            <person name="Richter M."/>
            <person name="Diez M.S."/>
            <person name="Solano J."/>
            <person name="Bargiela R."/>
            <person name="Golyshina O.V."/>
            <person name="Manteca A."/>
            <person name="Ramos J.L."/>
            <person name="Gallego J.R."/>
            <person name="Llorente I."/>
            <person name="Martins Dos Santos V.A."/>
            <person name="Jensen O.N."/>
            <person name="Pelaez A.I."/>
            <person name="Sanchez J."/>
            <person name="Ferrer M."/>
        </authorList>
    </citation>
    <scope>NUCLEOTIDE SEQUENCE</scope>
</reference>
<feature type="compositionally biased region" description="Basic and acidic residues" evidence="3">
    <location>
        <begin position="1"/>
        <end position="11"/>
    </location>
</feature>
<keyword evidence="2 5" id="KW-0808">Transferase</keyword>
<evidence type="ECO:0000259" key="4">
    <source>
        <dbReference type="Pfam" id="PF01555"/>
    </source>
</evidence>
<dbReference type="CDD" id="cd02440">
    <property type="entry name" value="AdoMet_MTases"/>
    <property type="match status" value="1"/>
</dbReference>
<dbReference type="Pfam" id="PF01555">
    <property type="entry name" value="N6_N4_Mtase"/>
    <property type="match status" value="1"/>
</dbReference>
<dbReference type="EMBL" id="AUZY01001997">
    <property type="protein sequence ID" value="EQD73352.1"/>
    <property type="molecule type" value="Genomic_DNA"/>
</dbReference>
<accession>T1BU02</accession>
<dbReference type="GO" id="GO:0032259">
    <property type="term" value="P:methylation"/>
    <property type="evidence" value="ECO:0007669"/>
    <property type="project" value="UniProtKB-KW"/>
</dbReference>
<evidence type="ECO:0000256" key="3">
    <source>
        <dbReference type="SAM" id="MobiDB-lite"/>
    </source>
</evidence>
<dbReference type="InterPro" id="IPR001091">
    <property type="entry name" value="RM_Methyltransferase"/>
</dbReference>
<dbReference type="SUPFAM" id="SSF53335">
    <property type="entry name" value="S-adenosyl-L-methionine-dependent methyltransferases"/>
    <property type="match status" value="1"/>
</dbReference>
<keyword evidence="1 5" id="KW-0489">Methyltransferase</keyword>
<dbReference type="GO" id="GO:0008170">
    <property type="term" value="F:N-methyltransferase activity"/>
    <property type="evidence" value="ECO:0007669"/>
    <property type="project" value="InterPro"/>
</dbReference>
<sequence>MGKGDPVREWQEASGGDSDGTYTGQALKDYSGTGAENASDVKRRILAGMVEKRTVGWVPTCSCYPDPCDRCGASWIHEEVTRRVSTMNIRVNDAKEGILGFKAGLGGEMATATEEEIAAYSGGPNFDPERMKEVTTGVAWPGCSCRKPVPCVVLDPFAGSGTTLAVAKRLGRRSIGIELNPAYIELIQERLKQAKTETAHHPSQRRIVEFIEEA</sequence>
<dbReference type="InterPro" id="IPR002941">
    <property type="entry name" value="DNA_methylase_N4/N6"/>
</dbReference>
<feature type="domain" description="DNA methylase N-4/N-6" evidence="4">
    <location>
        <begin position="152"/>
        <end position="189"/>
    </location>
</feature>
<dbReference type="EC" id="2.1.1.-" evidence="5"/>